<dbReference type="GO" id="GO:0005634">
    <property type="term" value="C:nucleus"/>
    <property type="evidence" value="ECO:0007669"/>
    <property type="project" value="TreeGrafter"/>
</dbReference>
<accession>A0A8J2W2W8</accession>
<protein>
    <recommendedName>
        <fullName evidence="3">J domain-containing protein</fullName>
    </recommendedName>
</protein>
<dbReference type="Proteomes" id="UP000789390">
    <property type="component" value="Unassembled WGS sequence"/>
</dbReference>
<sequence length="270" mass="31177">MTSLTKLCDKHFNCSSLYGVLGLDKDVDEAAVKRAYYKQSLKVHPDRVSEEEKENATEKFQTLRCVDDDDFSKGDMDWEDYWRLLFKKVTEQDIREFENKYKGSEEEMSDIKHLYERFEGDMDMIMSSVMCATADDEPRIREIIQKMVDNKEVSSFKSFTSESKKKQVARKKKADREAKMAEKMAEEMGLKNSADGSEDSLRALIQKRHNDRAATADNFFSALEAKYGGKASKERSTKKRKQKKESDDEDDSDSEDAKPKRGKKGRTGKK</sequence>
<dbReference type="EMBL" id="CAKKLH010000096">
    <property type="protein sequence ID" value="CAH0102879.1"/>
    <property type="molecule type" value="Genomic_DNA"/>
</dbReference>
<dbReference type="AlphaFoldDB" id="A0A8J2W2W8"/>
<dbReference type="InterPro" id="IPR036869">
    <property type="entry name" value="J_dom_sf"/>
</dbReference>
<feature type="coiled-coil region" evidence="1">
    <location>
        <begin position="87"/>
        <end position="114"/>
    </location>
</feature>
<dbReference type="PROSITE" id="PS50076">
    <property type="entry name" value="DNAJ_2"/>
    <property type="match status" value="1"/>
</dbReference>
<dbReference type="GO" id="GO:0031072">
    <property type="term" value="F:heat shock protein binding"/>
    <property type="evidence" value="ECO:0007669"/>
    <property type="project" value="TreeGrafter"/>
</dbReference>
<feature type="region of interest" description="Disordered" evidence="2">
    <location>
        <begin position="224"/>
        <end position="270"/>
    </location>
</feature>
<evidence type="ECO:0000256" key="1">
    <source>
        <dbReference type="SAM" id="Coils"/>
    </source>
</evidence>
<keyword evidence="1" id="KW-0175">Coiled coil</keyword>
<comment type="caution">
    <text evidence="4">The sequence shown here is derived from an EMBL/GenBank/DDBJ whole genome shotgun (WGS) entry which is preliminary data.</text>
</comment>
<keyword evidence="5" id="KW-1185">Reference proteome</keyword>
<feature type="compositionally biased region" description="Basic and acidic residues" evidence="2">
    <location>
        <begin position="174"/>
        <end position="189"/>
    </location>
</feature>
<dbReference type="SMART" id="SM00271">
    <property type="entry name" value="DnaJ"/>
    <property type="match status" value="1"/>
</dbReference>
<dbReference type="PRINTS" id="PR00625">
    <property type="entry name" value="JDOMAIN"/>
</dbReference>
<dbReference type="InterPro" id="IPR052594">
    <property type="entry name" value="J_domain-containing_protein"/>
</dbReference>
<dbReference type="GO" id="GO:0005737">
    <property type="term" value="C:cytoplasm"/>
    <property type="evidence" value="ECO:0007669"/>
    <property type="project" value="TreeGrafter"/>
</dbReference>
<reference evidence="4" key="1">
    <citation type="submission" date="2021-11" db="EMBL/GenBank/DDBJ databases">
        <authorList>
            <person name="Schell T."/>
        </authorList>
    </citation>
    <scope>NUCLEOTIDE SEQUENCE</scope>
    <source>
        <strain evidence="4">M5</strain>
    </source>
</reference>
<dbReference type="InterPro" id="IPR001623">
    <property type="entry name" value="DnaJ_domain"/>
</dbReference>
<dbReference type="Pfam" id="PF23302">
    <property type="entry name" value="HTH_DNAJC9"/>
    <property type="match status" value="1"/>
</dbReference>
<proteinExistence type="predicted"/>
<feature type="domain" description="J" evidence="3">
    <location>
        <begin position="16"/>
        <end position="102"/>
    </location>
</feature>
<dbReference type="SUPFAM" id="SSF46565">
    <property type="entry name" value="Chaperone J-domain"/>
    <property type="match status" value="1"/>
</dbReference>
<feature type="region of interest" description="Disordered" evidence="2">
    <location>
        <begin position="155"/>
        <end position="206"/>
    </location>
</feature>
<dbReference type="Gene3D" id="1.10.287.110">
    <property type="entry name" value="DnaJ domain"/>
    <property type="match status" value="1"/>
</dbReference>
<dbReference type="Pfam" id="PF00226">
    <property type="entry name" value="DnaJ"/>
    <property type="match status" value="1"/>
</dbReference>
<dbReference type="PANTHER" id="PTHR44144:SF1">
    <property type="entry name" value="DNAJ HOMOLOG SUBFAMILY C MEMBER 9"/>
    <property type="match status" value="1"/>
</dbReference>
<feature type="compositionally biased region" description="Basic residues" evidence="2">
    <location>
        <begin position="260"/>
        <end position="270"/>
    </location>
</feature>
<organism evidence="4 5">
    <name type="scientific">Daphnia galeata</name>
    <dbReference type="NCBI Taxonomy" id="27404"/>
    <lineage>
        <taxon>Eukaryota</taxon>
        <taxon>Metazoa</taxon>
        <taxon>Ecdysozoa</taxon>
        <taxon>Arthropoda</taxon>
        <taxon>Crustacea</taxon>
        <taxon>Branchiopoda</taxon>
        <taxon>Diplostraca</taxon>
        <taxon>Cladocera</taxon>
        <taxon>Anomopoda</taxon>
        <taxon>Daphniidae</taxon>
        <taxon>Daphnia</taxon>
    </lineage>
</organism>
<dbReference type="InterPro" id="IPR056453">
    <property type="entry name" value="HTH_DNAJC9"/>
</dbReference>
<evidence type="ECO:0000256" key="2">
    <source>
        <dbReference type="SAM" id="MobiDB-lite"/>
    </source>
</evidence>
<evidence type="ECO:0000313" key="4">
    <source>
        <dbReference type="EMBL" id="CAH0102879.1"/>
    </source>
</evidence>
<name>A0A8J2W2W8_9CRUS</name>
<evidence type="ECO:0000313" key="5">
    <source>
        <dbReference type="Proteomes" id="UP000789390"/>
    </source>
</evidence>
<gene>
    <name evidence="4" type="ORF">DGAL_LOCUS5403</name>
</gene>
<dbReference type="CDD" id="cd06257">
    <property type="entry name" value="DnaJ"/>
    <property type="match status" value="1"/>
</dbReference>
<dbReference type="PANTHER" id="PTHR44144">
    <property type="entry name" value="DNAJ HOMOLOG SUBFAMILY C MEMBER 9"/>
    <property type="match status" value="1"/>
</dbReference>
<evidence type="ECO:0000259" key="3">
    <source>
        <dbReference type="PROSITE" id="PS50076"/>
    </source>
</evidence>
<dbReference type="OrthoDB" id="110024at2759"/>